<evidence type="ECO:0000313" key="9">
    <source>
        <dbReference type="EMBL" id="QKJ19932.1"/>
    </source>
</evidence>
<dbReference type="GO" id="GO:0005384">
    <property type="term" value="F:manganese ion transmembrane transporter activity"/>
    <property type="evidence" value="ECO:0007669"/>
    <property type="project" value="UniProtKB-UniRule"/>
</dbReference>
<proteinExistence type="inferred from homology"/>
<reference evidence="9 10" key="1">
    <citation type="submission" date="2020-05" db="EMBL/GenBank/DDBJ databases">
        <title>Strain PA2F3 complete genome.</title>
        <authorList>
            <person name="Kim Y.-S."/>
            <person name="Kim S.-J."/>
            <person name="Jung H.-k."/>
            <person name="Kim S.-E."/>
            <person name="Kim K.-H."/>
        </authorList>
    </citation>
    <scope>NUCLEOTIDE SEQUENCE [LARGE SCALE GENOMIC DNA]</scope>
    <source>
        <strain evidence="9 10">PA2F3</strain>
    </source>
</reference>
<evidence type="ECO:0000313" key="10">
    <source>
        <dbReference type="Proteomes" id="UP000502498"/>
    </source>
</evidence>
<feature type="transmembrane region" description="Helical" evidence="8">
    <location>
        <begin position="70"/>
        <end position="86"/>
    </location>
</feature>
<keyword evidence="5 8" id="KW-0406">Ion transport</keyword>
<evidence type="ECO:0000256" key="8">
    <source>
        <dbReference type="HAMAP-Rule" id="MF_01521"/>
    </source>
</evidence>
<keyword evidence="1 8" id="KW-0813">Transport</keyword>
<evidence type="ECO:0000256" key="5">
    <source>
        <dbReference type="ARBA" id="ARBA00023065"/>
    </source>
</evidence>
<dbReference type="AlphaFoldDB" id="A0A7D4Q1L2"/>
<accession>A0A7D4Q1L2</accession>
<feature type="transmembrane region" description="Helical" evidence="8">
    <location>
        <begin position="36"/>
        <end position="58"/>
    </location>
</feature>
<dbReference type="EMBL" id="CP054038">
    <property type="protein sequence ID" value="QKJ19932.1"/>
    <property type="molecule type" value="Genomic_DNA"/>
</dbReference>
<evidence type="ECO:0000256" key="3">
    <source>
        <dbReference type="ARBA" id="ARBA00022692"/>
    </source>
</evidence>
<keyword evidence="6 8" id="KW-0472">Membrane</keyword>
<feature type="transmembrane region" description="Helical" evidence="8">
    <location>
        <begin position="6"/>
        <end position="24"/>
    </location>
</feature>
<evidence type="ECO:0000256" key="2">
    <source>
        <dbReference type="ARBA" id="ARBA00022475"/>
    </source>
</evidence>
<dbReference type="PANTHER" id="PTHR35529">
    <property type="entry name" value="MANGANESE EFFLUX PUMP MNTP-RELATED"/>
    <property type="match status" value="1"/>
</dbReference>
<dbReference type="Pfam" id="PF02659">
    <property type="entry name" value="Mntp"/>
    <property type="match status" value="1"/>
</dbReference>
<comment type="subcellular location">
    <subcellularLocation>
        <location evidence="8">Cell membrane</location>
        <topology evidence="8">Multi-pass membrane protein</topology>
    </subcellularLocation>
</comment>
<keyword evidence="7 8" id="KW-0464">Manganese</keyword>
<dbReference type="HAMAP" id="MF_01521">
    <property type="entry name" value="MntP_pump"/>
    <property type="match status" value="1"/>
</dbReference>
<evidence type="ECO:0000256" key="6">
    <source>
        <dbReference type="ARBA" id="ARBA00023136"/>
    </source>
</evidence>
<protein>
    <recommendedName>
        <fullName evidence="8">Putative manganese efflux pump MntP</fullName>
    </recommendedName>
</protein>
<keyword evidence="4 8" id="KW-1133">Transmembrane helix</keyword>
<keyword evidence="3 8" id="KW-0812">Transmembrane</keyword>
<dbReference type="RefSeq" id="WP_172990368.1">
    <property type="nucleotide sequence ID" value="NZ_CP054038.1"/>
</dbReference>
<keyword evidence="2 8" id="KW-1003">Cell membrane</keyword>
<name>A0A7D4Q1L2_9MICO</name>
<dbReference type="InterPro" id="IPR022929">
    <property type="entry name" value="Put_MntP"/>
</dbReference>
<comment type="function">
    <text evidence="8">Probably functions as a manganese efflux pump.</text>
</comment>
<dbReference type="GO" id="GO:0005886">
    <property type="term" value="C:plasma membrane"/>
    <property type="evidence" value="ECO:0007669"/>
    <property type="project" value="UniProtKB-SubCell"/>
</dbReference>
<feature type="transmembrane region" description="Helical" evidence="8">
    <location>
        <begin position="131"/>
        <end position="152"/>
    </location>
</feature>
<dbReference type="InterPro" id="IPR003810">
    <property type="entry name" value="Mntp/YtaF"/>
</dbReference>
<comment type="similarity">
    <text evidence="8">Belongs to the MntP (TC 9.B.29) family.</text>
</comment>
<organism evidence="9 10">
    <name type="scientific">Microbacterium hominis</name>
    <dbReference type="NCBI Taxonomy" id="162426"/>
    <lineage>
        <taxon>Bacteria</taxon>
        <taxon>Bacillati</taxon>
        <taxon>Actinomycetota</taxon>
        <taxon>Actinomycetes</taxon>
        <taxon>Micrococcales</taxon>
        <taxon>Microbacteriaceae</taxon>
        <taxon>Microbacterium</taxon>
    </lineage>
</organism>
<evidence type="ECO:0000256" key="1">
    <source>
        <dbReference type="ARBA" id="ARBA00022448"/>
    </source>
</evidence>
<feature type="transmembrane region" description="Helical" evidence="8">
    <location>
        <begin position="106"/>
        <end position="125"/>
    </location>
</feature>
<evidence type="ECO:0000256" key="4">
    <source>
        <dbReference type="ARBA" id="ARBA00022989"/>
    </source>
</evidence>
<dbReference type="PANTHER" id="PTHR35529:SF1">
    <property type="entry name" value="MANGANESE EFFLUX PUMP MNTP-RELATED"/>
    <property type="match status" value="1"/>
</dbReference>
<gene>
    <name evidence="8" type="primary">mntP</name>
    <name evidence="9" type="ORF">HQM25_11590</name>
</gene>
<feature type="transmembrane region" description="Helical" evidence="8">
    <location>
        <begin position="164"/>
        <end position="181"/>
    </location>
</feature>
<sequence>MSIVNLLVVAVGVSADAFAVSLAQGVRVRRRIHRDALLVAVTFGLFQALMPLIGWMLGAQFSAFISPVDHWVAFGILLLIGAQMLWEAFRGGDEEPAEGRIRTRQLLVLAIATSIDALAVGLTFAFLDVAILPAVAAIGVVTAALTYIGVVLGHRVGTRFQKPAEIVGGLVLIGIGVKVLVEHLAV</sequence>
<dbReference type="Proteomes" id="UP000502498">
    <property type="component" value="Chromosome"/>
</dbReference>
<evidence type="ECO:0000256" key="7">
    <source>
        <dbReference type="ARBA" id="ARBA00023211"/>
    </source>
</evidence>